<dbReference type="SUPFAM" id="SSF49764">
    <property type="entry name" value="HSP20-like chaperones"/>
    <property type="match status" value="1"/>
</dbReference>
<dbReference type="InterPro" id="IPR031107">
    <property type="entry name" value="Small_HSP"/>
</dbReference>
<organism evidence="4 5">
    <name type="scientific">Propionispira arboris</name>
    <dbReference type="NCBI Taxonomy" id="84035"/>
    <lineage>
        <taxon>Bacteria</taxon>
        <taxon>Bacillati</taxon>
        <taxon>Bacillota</taxon>
        <taxon>Negativicutes</taxon>
        <taxon>Selenomonadales</taxon>
        <taxon>Selenomonadaceae</taxon>
        <taxon>Propionispira</taxon>
    </lineage>
</organism>
<dbReference type="AlphaFoldDB" id="A0A1H6WIS5"/>
<evidence type="ECO:0000313" key="5">
    <source>
        <dbReference type="Proteomes" id="UP000199662"/>
    </source>
</evidence>
<dbReference type="PROSITE" id="PS01031">
    <property type="entry name" value="SHSP"/>
    <property type="match status" value="1"/>
</dbReference>
<keyword evidence="5" id="KW-1185">Reference proteome</keyword>
<dbReference type="CDD" id="cd06471">
    <property type="entry name" value="ACD_LpsHSP_like"/>
    <property type="match status" value="1"/>
</dbReference>
<dbReference type="InterPro" id="IPR008978">
    <property type="entry name" value="HSP20-like_chaperone"/>
</dbReference>
<gene>
    <name evidence="4" type="ORF">SAMN05660742_10427</name>
</gene>
<dbReference type="Gene3D" id="2.60.40.790">
    <property type="match status" value="1"/>
</dbReference>
<name>A0A1H6WIS5_9FIRM</name>
<dbReference type="PANTHER" id="PTHR11527">
    <property type="entry name" value="HEAT-SHOCK PROTEIN 20 FAMILY MEMBER"/>
    <property type="match status" value="1"/>
</dbReference>
<evidence type="ECO:0000313" key="4">
    <source>
        <dbReference type="EMBL" id="SEJ16838.1"/>
    </source>
</evidence>
<accession>A0A1H6WIS5</accession>
<evidence type="ECO:0000259" key="3">
    <source>
        <dbReference type="PROSITE" id="PS01031"/>
    </source>
</evidence>
<feature type="domain" description="SHSP" evidence="3">
    <location>
        <begin position="42"/>
        <end position="154"/>
    </location>
</feature>
<dbReference type="RefSeq" id="WP_091829764.1">
    <property type="nucleotide sequence ID" value="NZ_FNZK01000004.1"/>
</dbReference>
<proteinExistence type="inferred from homology"/>
<evidence type="ECO:0000256" key="1">
    <source>
        <dbReference type="PROSITE-ProRule" id="PRU00285"/>
    </source>
</evidence>
<protein>
    <submittedName>
        <fullName evidence="4">HSP20 family protein</fullName>
    </submittedName>
</protein>
<reference evidence="4 5" key="1">
    <citation type="submission" date="2016-10" db="EMBL/GenBank/DDBJ databases">
        <authorList>
            <person name="de Groot N.N."/>
        </authorList>
    </citation>
    <scope>NUCLEOTIDE SEQUENCE [LARGE SCALE GENOMIC DNA]</scope>
    <source>
        <strain evidence="4 5">DSM 2179</strain>
    </source>
</reference>
<sequence>MFGLVPFASKNNLAKKEDAFGRLFDIFNEPFFNSPMTSMHEWMSGMGTFKVDVKDNGSSYQLVADLPGVKKEDVFLDYENGYLTIQAKSDQEKEEKDEANKYVCRERYIGNVSRSFYIGDIDKEKVNAEFRDGILTVDMPKVYDVNKTKQIEIH</sequence>
<evidence type="ECO:0000256" key="2">
    <source>
        <dbReference type="RuleBase" id="RU003616"/>
    </source>
</evidence>
<dbReference type="STRING" id="84035.SAMN05660742_10427"/>
<dbReference type="Proteomes" id="UP000199662">
    <property type="component" value="Unassembled WGS sequence"/>
</dbReference>
<dbReference type="EMBL" id="FNZK01000004">
    <property type="protein sequence ID" value="SEJ16838.1"/>
    <property type="molecule type" value="Genomic_DNA"/>
</dbReference>
<comment type="similarity">
    <text evidence="1 2">Belongs to the small heat shock protein (HSP20) family.</text>
</comment>
<dbReference type="InterPro" id="IPR002068">
    <property type="entry name" value="A-crystallin/Hsp20_dom"/>
</dbReference>
<dbReference type="Pfam" id="PF00011">
    <property type="entry name" value="HSP20"/>
    <property type="match status" value="1"/>
</dbReference>